<comment type="caution">
    <text evidence="1">The sequence shown here is derived from an EMBL/GenBank/DDBJ whole genome shotgun (WGS) entry which is preliminary data.</text>
</comment>
<proteinExistence type="predicted"/>
<dbReference type="Proteomes" id="UP000814033">
    <property type="component" value="Unassembled WGS sequence"/>
</dbReference>
<protein>
    <submittedName>
        <fullName evidence="1">Uncharacterized protein</fullName>
    </submittedName>
</protein>
<accession>A0ACB8RZS8</accession>
<reference evidence="1" key="2">
    <citation type="journal article" date="2022" name="New Phytol.">
        <title>Evolutionary transition to the ectomycorrhizal habit in the genomes of a hyperdiverse lineage of mushroom-forming fungi.</title>
        <authorList>
            <person name="Looney B."/>
            <person name="Miyauchi S."/>
            <person name="Morin E."/>
            <person name="Drula E."/>
            <person name="Courty P.E."/>
            <person name="Kohler A."/>
            <person name="Kuo A."/>
            <person name="LaButti K."/>
            <person name="Pangilinan J."/>
            <person name="Lipzen A."/>
            <person name="Riley R."/>
            <person name="Andreopoulos W."/>
            <person name="He G."/>
            <person name="Johnson J."/>
            <person name="Nolan M."/>
            <person name="Tritt A."/>
            <person name="Barry K.W."/>
            <person name="Grigoriev I.V."/>
            <person name="Nagy L.G."/>
            <person name="Hibbett D."/>
            <person name="Henrissat B."/>
            <person name="Matheny P.B."/>
            <person name="Labbe J."/>
            <person name="Martin F.M."/>
        </authorList>
    </citation>
    <scope>NUCLEOTIDE SEQUENCE</scope>
    <source>
        <strain evidence="1">FP105234-sp</strain>
    </source>
</reference>
<evidence type="ECO:0000313" key="2">
    <source>
        <dbReference type="Proteomes" id="UP000814033"/>
    </source>
</evidence>
<gene>
    <name evidence="1" type="ORF">FA95DRAFT_1571100</name>
</gene>
<organism evidence="1 2">
    <name type="scientific">Auriscalpium vulgare</name>
    <dbReference type="NCBI Taxonomy" id="40419"/>
    <lineage>
        <taxon>Eukaryota</taxon>
        <taxon>Fungi</taxon>
        <taxon>Dikarya</taxon>
        <taxon>Basidiomycota</taxon>
        <taxon>Agaricomycotina</taxon>
        <taxon>Agaricomycetes</taxon>
        <taxon>Russulales</taxon>
        <taxon>Auriscalpiaceae</taxon>
        <taxon>Auriscalpium</taxon>
    </lineage>
</organism>
<keyword evidence="2" id="KW-1185">Reference proteome</keyword>
<reference evidence="1" key="1">
    <citation type="submission" date="2021-02" db="EMBL/GenBank/DDBJ databases">
        <authorList>
            <consortium name="DOE Joint Genome Institute"/>
            <person name="Ahrendt S."/>
            <person name="Looney B.P."/>
            <person name="Miyauchi S."/>
            <person name="Morin E."/>
            <person name="Drula E."/>
            <person name="Courty P.E."/>
            <person name="Chicoki N."/>
            <person name="Fauchery L."/>
            <person name="Kohler A."/>
            <person name="Kuo A."/>
            <person name="Labutti K."/>
            <person name="Pangilinan J."/>
            <person name="Lipzen A."/>
            <person name="Riley R."/>
            <person name="Andreopoulos W."/>
            <person name="He G."/>
            <person name="Johnson J."/>
            <person name="Barry K.W."/>
            <person name="Grigoriev I.V."/>
            <person name="Nagy L."/>
            <person name="Hibbett D."/>
            <person name="Henrissat B."/>
            <person name="Matheny P.B."/>
            <person name="Labbe J."/>
            <person name="Martin F."/>
        </authorList>
    </citation>
    <scope>NUCLEOTIDE SEQUENCE</scope>
    <source>
        <strain evidence="1">FP105234-sp</strain>
    </source>
</reference>
<evidence type="ECO:0000313" key="1">
    <source>
        <dbReference type="EMBL" id="KAI0049729.1"/>
    </source>
</evidence>
<dbReference type="EMBL" id="MU275870">
    <property type="protein sequence ID" value="KAI0049729.1"/>
    <property type="molecule type" value="Genomic_DNA"/>
</dbReference>
<name>A0ACB8RZS8_9AGAM</name>
<sequence>MAPTRRSARKSSQKTAPKESAPSRTQSNSRAKRGKPNTKKPVPDVSPSPSLLNGANYHTEPPIDTGHPPKHSPDPLWLDKRLKALQDERDIIRKEVAAAEEVFRQAAQEAAIILAEIVEERKNYDELCNNASALDSTAMLLLEDKAERNAKRAVRVGRNPVMTEYESDDSIDGVGALLVGGDGTASRAFELVHEKSLVPGNDLNTVSPPEPVIGRDQHYDGSDAEEGGPAHRAASSPINQTVSSSPSRHSPDMQRASSVHASSSPGQSKKRAFSVDSNDDGSAAADLSAPSIKRLRFDSVVEEVPPLPDFSPSSSPPPSHPGQSSPAPVAVPPPPPAAQPGNRVRAPLRRQHVVFLPDLYEPSSPPPSSQVVPPPASPPLATASSHDPPPATASANHRPPPPASSTSHNPPPATASTSHIPPPASQTGAPGPQAQAPPRRRVPKYAHGAFLGYDYADDEDGVAIETRDTRLRRLKAEPRVLRNLRMIREADLLGSREDTGHLPPVVDGLEPAGGAGWTRDKDAADAAEEFWEDRRRMKVRRREERKRRADPTRPFEFVQDDELDDLVEAALSRRAARRMERHERGKMPAVQEDADTEESENDWEDGDWLAAQPGKDYAPQLHRELPAGQYSWDMY</sequence>